<organism evidence="2 3">
    <name type="scientific">Polynucleobacter paneuropaeus</name>
    <dbReference type="NCBI Taxonomy" id="2527775"/>
    <lineage>
        <taxon>Bacteria</taxon>
        <taxon>Pseudomonadati</taxon>
        <taxon>Pseudomonadota</taxon>
        <taxon>Betaproteobacteria</taxon>
        <taxon>Burkholderiales</taxon>
        <taxon>Burkholderiaceae</taxon>
        <taxon>Polynucleobacter</taxon>
    </lineage>
</organism>
<name>A0ABX9F7Q3_9BURK</name>
<accession>A0ABX9F7Q3</accession>
<keyword evidence="1" id="KW-1133">Transmembrane helix</keyword>
<evidence type="ECO:0008006" key="4">
    <source>
        <dbReference type="Google" id="ProtNLM"/>
    </source>
</evidence>
<gene>
    <name evidence="2" type="ORF">DP176_08455</name>
</gene>
<dbReference type="Proteomes" id="UP000251072">
    <property type="component" value="Unassembled WGS sequence"/>
</dbReference>
<sequence length="210" mass="23223">MAFLGICRNKPLEGEFLKRIQTLILSKLSDTRANLDWHIRQSKKLLGKNSLASAYLTPIRVSQLISYVFILLTLVSSTYWLIHILQIPSPAEILPKNFKGITLHTNQDIGTSYMLFGSKPLAAENIVLRVLVVTGKNEAGLNQGFALFDIDGKSTGAIAVGEQMNRGMMLQSINPDSATLLYQGKELSFALQKSKNSSSSNDRPSQVRKN</sequence>
<evidence type="ECO:0000313" key="3">
    <source>
        <dbReference type="Proteomes" id="UP000251072"/>
    </source>
</evidence>
<dbReference type="EMBL" id="QMCH01000014">
    <property type="protein sequence ID" value="RAZ40818.1"/>
    <property type="molecule type" value="Genomic_DNA"/>
</dbReference>
<protein>
    <recommendedName>
        <fullName evidence="4">Type II secretion system protein GspC N-terminal domain-containing protein</fullName>
    </recommendedName>
</protein>
<proteinExistence type="predicted"/>
<keyword evidence="3" id="KW-1185">Reference proteome</keyword>
<keyword evidence="1" id="KW-0472">Membrane</keyword>
<evidence type="ECO:0000256" key="1">
    <source>
        <dbReference type="SAM" id="Phobius"/>
    </source>
</evidence>
<keyword evidence="1" id="KW-0812">Transmembrane</keyword>
<reference evidence="2 3" key="1">
    <citation type="submission" date="2018-06" db="EMBL/GenBank/DDBJ databases">
        <title>Genome of strain Polynucleobacter sp. FUKU-NW-11.</title>
        <authorList>
            <person name="Hahn M.W."/>
        </authorList>
    </citation>
    <scope>NUCLEOTIDE SEQUENCE [LARGE SCALE GENOMIC DNA]</scope>
    <source>
        <strain evidence="3">FUKU-NW11</strain>
    </source>
</reference>
<comment type="caution">
    <text evidence="2">The sequence shown here is derived from an EMBL/GenBank/DDBJ whole genome shotgun (WGS) entry which is preliminary data.</text>
</comment>
<evidence type="ECO:0000313" key="2">
    <source>
        <dbReference type="EMBL" id="RAZ40818.1"/>
    </source>
</evidence>
<feature type="transmembrane region" description="Helical" evidence="1">
    <location>
        <begin position="64"/>
        <end position="82"/>
    </location>
</feature>